<evidence type="ECO:0000313" key="1">
    <source>
        <dbReference type="EMBL" id="KAJ8441182.1"/>
    </source>
</evidence>
<dbReference type="OrthoDB" id="1935089at2759"/>
<proteinExistence type="predicted"/>
<accession>A0A9Q1KE73</accession>
<sequence>MGSKGSNLPEVEVAQQPYLPMSLLCINCQGLGKPQAVKDLCELIGIHKPSLTATCMIWGIRGINMLGLMGKKGQSVEEILDRFSSQSEWLALFPAVRVSHIDNNLSDHLPILLKCFEPRLAQRRGRRKRFENLWALNNQCKDVIKRGWEQNIGANEVDVCMEKIDSCMCGLQEWNKREFSHWELQKCKEELKGATSPGSRKELLANIRDWQKKEEILWWQRSRVDYLKHGDQNTEWFHQHANGRRSTNLIEGLRGANGSMCSDPDDLEIIITDYFSKVFKSSNISFVDEFALIRIADIIDHDSGRWRNDMIDHILLPVDGDIAKSIPLCNHWPETELCGIM</sequence>
<dbReference type="PANTHER" id="PTHR33710:SF71">
    <property type="entry name" value="ENDONUCLEASE_EXONUCLEASE_PHOSPHATASE DOMAIN-CONTAINING PROTEIN"/>
    <property type="match status" value="1"/>
</dbReference>
<keyword evidence="2" id="KW-1185">Reference proteome</keyword>
<protein>
    <submittedName>
        <fullName evidence="1">Uncharacterized protein</fullName>
    </submittedName>
</protein>
<comment type="caution">
    <text evidence="1">The sequence shown here is derived from an EMBL/GenBank/DDBJ whole genome shotgun (WGS) entry which is preliminary data.</text>
</comment>
<dbReference type="Proteomes" id="UP001153076">
    <property type="component" value="Unassembled WGS sequence"/>
</dbReference>
<dbReference type="AlphaFoldDB" id="A0A9Q1KE73"/>
<dbReference type="PANTHER" id="PTHR33710">
    <property type="entry name" value="BNAC02G09200D PROTEIN"/>
    <property type="match status" value="1"/>
</dbReference>
<gene>
    <name evidence="1" type="ORF">Cgig2_024911</name>
</gene>
<reference evidence="1" key="1">
    <citation type="submission" date="2022-04" db="EMBL/GenBank/DDBJ databases">
        <title>Carnegiea gigantea Genome sequencing and assembly v2.</title>
        <authorList>
            <person name="Copetti D."/>
            <person name="Sanderson M.J."/>
            <person name="Burquez A."/>
            <person name="Wojciechowski M.F."/>
        </authorList>
    </citation>
    <scope>NUCLEOTIDE SEQUENCE</scope>
    <source>
        <strain evidence="1">SGP5-SGP5p</strain>
        <tissue evidence="1">Aerial part</tissue>
    </source>
</reference>
<name>A0A9Q1KE73_9CARY</name>
<organism evidence="1 2">
    <name type="scientific">Carnegiea gigantea</name>
    <dbReference type="NCBI Taxonomy" id="171969"/>
    <lineage>
        <taxon>Eukaryota</taxon>
        <taxon>Viridiplantae</taxon>
        <taxon>Streptophyta</taxon>
        <taxon>Embryophyta</taxon>
        <taxon>Tracheophyta</taxon>
        <taxon>Spermatophyta</taxon>
        <taxon>Magnoliopsida</taxon>
        <taxon>eudicotyledons</taxon>
        <taxon>Gunneridae</taxon>
        <taxon>Pentapetalae</taxon>
        <taxon>Caryophyllales</taxon>
        <taxon>Cactineae</taxon>
        <taxon>Cactaceae</taxon>
        <taxon>Cactoideae</taxon>
        <taxon>Echinocereeae</taxon>
        <taxon>Carnegiea</taxon>
    </lineage>
</organism>
<evidence type="ECO:0000313" key="2">
    <source>
        <dbReference type="Proteomes" id="UP001153076"/>
    </source>
</evidence>
<dbReference type="EMBL" id="JAKOGI010000174">
    <property type="protein sequence ID" value="KAJ8441182.1"/>
    <property type="molecule type" value="Genomic_DNA"/>
</dbReference>